<protein>
    <recommendedName>
        <fullName evidence="13">G-protein coupled receptors family 3 profile domain-containing protein</fullName>
    </recommendedName>
</protein>
<dbReference type="InterPro" id="IPR000337">
    <property type="entry name" value="GPCR_3"/>
</dbReference>
<feature type="transmembrane region" description="Helical" evidence="12">
    <location>
        <begin position="654"/>
        <end position="675"/>
    </location>
</feature>
<feature type="transmembrane region" description="Helical" evidence="12">
    <location>
        <begin position="718"/>
        <end position="739"/>
    </location>
</feature>
<evidence type="ECO:0000256" key="11">
    <source>
        <dbReference type="ARBA" id="ARBA00023237"/>
    </source>
</evidence>
<evidence type="ECO:0000256" key="2">
    <source>
        <dbReference type="ARBA" id="ARBA00004196"/>
    </source>
</evidence>
<feature type="transmembrane region" description="Helical" evidence="12">
    <location>
        <begin position="867"/>
        <end position="886"/>
    </location>
</feature>
<feature type="domain" description="G-protein coupled receptors family 3 profile" evidence="13">
    <location>
        <begin position="665"/>
        <end position="895"/>
    </location>
</feature>
<dbReference type="GO" id="GO:0005576">
    <property type="term" value="C:extracellular region"/>
    <property type="evidence" value="ECO:0007669"/>
    <property type="project" value="UniProtKB-SubCell"/>
</dbReference>
<evidence type="ECO:0000256" key="3">
    <source>
        <dbReference type="ARBA" id="ARBA00004442"/>
    </source>
</evidence>
<dbReference type="InterPro" id="IPR017978">
    <property type="entry name" value="GPCR_3_C"/>
</dbReference>
<evidence type="ECO:0000313" key="15">
    <source>
        <dbReference type="Proteomes" id="UP000193719"/>
    </source>
</evidence>
<feature type="transmembrane region" description="Helical" evidence="12">
    <location>
        <begin position="759"/>
        <end position="779"/>
    </location>
</feature>
<dbReference type="PANTHER" id="PTHR24060">
    <property type="entry name" value="METABOTROPIC GLUTAMATE RECEPTOR"/>
    <property type="match status" value="1"/>
</dbReference>
<comment type="caution">
    <text evidence="14">The sequence shown here is derived from an EMBL/GenBank/DDBJ whole genome shotgun (WGS) entry which is preliminary data.</text>
</comment>
<accession>A0A1Y1VDY8</accession>
<evidence type="ECO:0000256" key="1">
    <source>
        <dbReference type="ARBA" id="ARBA00004141"/>
    </source>
</evidence>
<evidence type="ECO:0000256" key="7">
    <source>
        <dbReference type="ARBA" id="ARBA00022729"/>
    </source>
</evidence>
<dbReference type="STRING" id="1754191.A0A1Y1VDY8"/>
<keyword evidence="7" id="KW-0732">Signal</keyword>
<reference evidence="14 15" key="2">
    <citation type="submission" date="2016-08" db="EMBL/GenBank/DDBJ databases">
        <title>Pervasive Adenine N6-methylation of Active Genes in Fungi.</title>
        <authorList>
            <consortium name="DOE Joint Genome Institute"/>
            <person name="Mondo S.J."/>
            <person name="Dannebaum R.O."/>
            <person name="Kuo R.C."/>
            <person name="Labutti K."/>
            <person name="Haridas S."/>
            <person name="Kuo A."/>
            <person name="Salamov A."/>
            <person name="Ahrendt S.R."/>
            <person name="Lipzen A."/>
            <person name="Sullivan W."/>
            <person name="Andreopoulos W.B."/>
            <person name="Clum A."/>
            <person name="Lindquist E."/>
            <person name="Daum C."/>
            <person name="Ramamoorthy G.K."/>
            <person name="Gryganskyi A."/>
            <person name="Culley D."/>
            <person name="Magnuson J.K."/>
            <person name="James T.Y."/>
            <person name="O'Malley M.A."/>
            <person name="Stajich J.E."/>
            <person name="Spatafora J.W."/>
            <person name="Visel A."/>
            <person name="Grigoriev I.V."/>
        </authorList>
    </citation>
    <scope>NUCLEOTIDE SEQUENCE [LARGE SCALE GENOMIC DNA]</scope>
    <source>
        <strain evidence="15">finn</strain>
    </source>
</reference>
<keyword evidence="5" id="KW-0964">Secreted</keyword>
<evidence type="ECO:0000256" key="4">
    <source>
        <dbReference type="ARBA" id="ARBA00004613"/>
    </source>
</evidence>
<keyword evidence="11" id="KW-0998">Cell outer membrane</keyword>
<feature type="transmembrane region" description="Helical" evidence="12">
    <location>
        <begin position="687"/>
        <end position="706"/>
    </location>
</feature>
<dbReference type="Pfam" id="PF00003">
    <property type="entry name" value="7tm_3"/>
    <property type="match status" value="1"/>
</dbReference>
<proteinExistence type="predicted"/>
<evidence type="ECO:0000256" key="12">
    <source>
        <dbReference type="SAM" id="Phobius"/>
    </source>
</evidence>
<organism evidence="14 15">
    <name type="scientific">Piromyces finnis</name>
    <dbReference type="NCBI Taxonomy" id="1754191"/>
    <lineage>
        <taxon>Eukaryota</taxon>
        <taxon>Fungi</taxon>
        <taxon>Fungi incertae sedis</taxon>
        <taxon>Chytridiomycota</taxon>
        <taxon>Chytridiomycota incertae sedis</taxon>
        <taxon>Neocallimastigomycetes</taxon>
        <taxon>Neocallimastigales</taxon>
        <taxon>Neocallimastigaceae</taxon>
        <taxon>Piromyces</taxon>
    </lineage>
</organism>
<sequence length="918" mass="104584">MHALNSYVYIKNCTLKDNLSSEKGGAFYLYDLYDFEADHLDIFNTTSLKLGSMSYISTSENINSIAKFTNIKQIDTGNILGMTNGGLIMGLEKSSNVLIDKYYAENLINPYETACAFILSEHAALTMSNIEIDTIQGKGDDGLFVYTLNGYGINVSATNVLINNGRLLGIRETSVIWISNNSHATFDNIIIKNISGYLTNIVYQENESVLYLNNLNVENFHSKTAIELFNYNGFINGYGMTINNLKMNNIYSRGVLFRTEKGNMALYNSEINNIHKCYMDNSCDTDITVNQFVYSSEIALLGSGSNLEVNNTIFNNIYGDVGVHVTFGGKITFNNSTISNCYFDNGFIRIDEMNNIIGYYIINNSYFKNIKSNYGSVIHIDSLDKNEKIPFDITNSIFENNVAKKYGGVIYSISPYTNNILSLKNCIFNNNTALLGKIVYSYNLKSEPYFTNKQSLKKIKGNFATNPTKLILNNELNEGISIYSGEMLPEGISASLYDDYNNLILFDTDILNIQFERFMFYNIEISDEYNAILLGQSKSYCWGDSCEFPPIKIVGNPGEYYLRLKINTFGQFSKFEKNYIDIKINIKSCTNTTLLNQYLDSPRFKSCYQPYCEPSCNKGKCVNFNLCNCTDTLYTGSHCDQYYQLNRMPIIFNIIRFLTSILMGITIMISIAIIMLKNNPTIKGGSVDFLLLILIGLLINYVYIYLLTIENTKTTCIFIYLFNNIGFSLVFGSILVKTLRIYKIFNVVSHRNKGLRIEIMYAIVFSLVLFYISVVVVSVKNNWIDNKSSLTNDLKEFKKCVYPKFMTLCTLLNFIVLFIGCILSYSIRNVKKDFRENLNIPVYIYVTSVTLIEIVNGNDGISIVVQNLFRCIGTIINTFVILYYLYIDKLNTVYYTLKLEKNQPYNKSISQPIRIVFK</sequence>
<feature type="transmembrane region" description="Helical" evidence="12">
    <location>
        <begin position="805"/>
        <end position="826"/>
    </location>
</feature>
<dbReference type="OrthoDB" id="5567728at2759"/>
<dbReference type="AlphaFoldDB" id="A0A1Y1VDY8"/>
<dbReference type="InterPro" id="IPR003368">
    <property type="entry name" value="POMP_repeat"/>
</dbReference>
<evidence type="ECO:0000256" key="5">
    <source>
        <dbReference type="ARBA" id="ARBA00022525"/>
    </source>
</evidence>
<dbReference type="EMBL" id="MCFH01000012">
    <property type="protein sequence ID" value="ORX53778.1"/>
    <property type="molecule type" value="Genomic_DNA"/>
</dbReference>
<keyword evidence="10" id="KW-0325">Glycoprotein</keyword>
<reference evidence="14 15" key="1">
    <citation type="submission" date="2016-08" db="EMBL/GenBank/DDBJ databases">
        <title>Genomes of anaerobic fungi encode conserved fungal cellulosomes for biomass hydrolysis.</title>
        <authorList>
            <consortium name="DOE Joint Genome Institute"/>
            <person name="Haitjema C.H."/>
            <person name="Gilmore S.P."/>
            <person name="Henske J.K."/>
            <person name="Solomon K.V."/>
            <person name="De Groot R."/>
            <person name="Kuo A."/>
            <person name="Mondo S.J."/>
            <person name="Salamov A.A."/>
            <person name="Labutti K."/>
            <person name="Zhao Z."/>
            <person name="Chiniquy J."/>
            <person name="Barry K."/>
            <person name="Brewer H.M."/>
            <person name="Purvine S.O."/>
            <person name="Wright A.T."/>
            <person name="Boxma B."/>
            <person name="Van Alen T."/>
            <person name="Hackstein J.H."/>
            <person name="Baker S.E."/>
            <person name="Grigoriev I.V."/>
            <person name="O'Malley M.A."/>
        </authorList>
    </citation>
    <scope>NUCLEOTIDE SEQUENCE [LARGE SCALE GENOMIC DNA]</scope>
    <source>
        <strain evidence="15">finn</strain>
    </source>
</reference>
<gene>
    <name evidence="14" type="ORF">BCR36DRAFT_323011</name>
</gene>
<dbReference type="PRINTS" id="PR00248">
    <property type="entry name" value="GPCRMGR"/>
</dbReference>
<evidence type="ECO:0000313" key="14">
    <source>
        <dbReference type="EMBL" id="ORX53778.1"/>
    </source>
</evidence>
<keyword evidence="6 12" id="KW-0812">Transmembrane</keyword>
<comment type="subcellular location">
    <subcellularLocation>
        <location evidence="2">Cell envelope</location>
    </subcellularLocation>
    <subcellularLocation>
        <location evidence="3">Cell outer membrane</location>
    </subcellularLocation>
    <subcellularLocation>
        <location evidence="1">Membrane</location>
        <topology evidence="1">Multi-pass membrane protein</topology>
    </subcellularLocation>
    <subcellularLocation>
        <location evidence="4">Secreted</location>
    </subcellularLocation>
</comment>
<dbReference type="PROSITE" id="PS50259">
    <property type="entry name" value="G_PROTEIN_RECEP_F3_4"/>
    <property type="match status" value="1"/>
</dbReference>
<evidence type="ECO:0000256" key="10">
    <source>
        <dbReference type="ARBA" id="ARBA00023180"/>
    </source>
</evidence>
<dbReference type="Pfam" id="PF02415">
    <property type="entry name" value="Chlam_PMP"/>
    <property type="match status" value="1"/>
</dbReference>
<name>A0A1Y1VDY8_9FUNG</name>
<evidence type="ECO:0000259" key="13">
    <source>
        <dbReference type="PROSITE" id="PS50259"/>
    </source>
</evidence>
<keyword evidence="8 12" id="KW-1133">Transmembrane helix</keyword>
<evidence type="ECO:0000256" key="8">
    <source>
        <dbReference type="ARBA" id="ARBA00022989"/>
    </source>
</evidence>
<dbReference type="InterPro" id="IPR011050">
    <property type="entry name" value="Pectin_lyase_fold/virulence"/>
</dbReference>
<dbReference type="Proteomes" id="UP000193719">
    <property type="component" value="Unassembled WGS sequence"/>
</dbReference>
<evidence type="ECO:0000256" key="6">
    <source>
        <dbReference type="ARBA" id="ARBA00022692"/>
    </source>
</evidence>
<keyword evidence="9 12" id="KW-0472">Membrane</keyword>
<keyword evidence="15" id="KW-1185">Reference proteome</keyword>
<dbReference type="GO" id="GO:0004930">
    <property type="term" value="F:G protein-coupled receptor activity"/>
    <property type="evidence" value="ECO:0007669"/>
    <property type="project" value="InterPro"/>
</dbReference>
<evidence type="ECO:0000256" key="9">
    <source>
        <dbReference type="ARBA" id="ARBA00023136"/>
    </source>
</evidence>
<dbReference type="SUPFAM" id="SSF51126">
    <property type="entry name" value="Pectin lyase-like"/>
    <property type="match status" value="1"/>
</dbReference>
<dbReference type="InterPro" id="IPR050726">
    <property type="entry name" value="mGluR"/>
</dbReference>
<dbReference type="GO" id="GO:0016020">
    <property type="term" value="C:membrane"/>
    <property type="evidence" value="ECO:0007669"/>
    <property type="project" value="UniProtKB-SubCell"/>
</dbReference>